<dbReference type="InterPro" id="IPR041652">
    <property type="entry name" value="DUF5616"/>
</dbReference>
<gene>
    <name evidence="3" type="ORF">ENSA5_63420</name>
</gene>
<feature type="domain" description="DUF434" evidence="1">
    <location>
        <begin position="21"/>
        <end position="74"/>
    </location>
</feature>
<evidence type="ECO:0000259" key="2">
    <source>
        <dbReference type="Pfam" id="PF18481"/>
    </source>
</evidence>
<organism evidence="3 4">
    <name type="scientific">Enhygromyxa salina</name>
    <dbReference type="NCBI Taxonomy" id="215803"/>
    <lineage>
        <taxon>Bacteria</taxon>
        <taxon>Pseudomonadati</taxon>
        <taxon>Myxococcota</taxon>
        <taxon>Polyangia</taxon>
        <taxon>Nannocystales</taxon>
        <taxon>Nannocystaceae</taxon>
        <taxon>Enhygromyxa</taxon>
    </lineage>
</organism>
<dbReference type="Pfam" id="PF18481">
    <property type="entry name" value="DUF5616"/>
    <property type="match status" value="1"/>
</dbReference>
<dbReference type="EMBL" id="PVNK01000278">
    <property type="protein sequence ID" value="PRP90539.1"/>
    <property type="molecule type" value="Genomic_DNA"/>
</dbReference>
<dbReference type="PANTHER" id="PTHR42252">
    <property type="entry name" value="DUF5616 DOMAIN-CONTAINING PROTEIN"/>
    <property type="match status" value="1"/>
</dbReference>
<accession>A0A2S9XCF3</accession>
<evidence type="ECO:0000313" key="3">
    <source>
        <dbReference type="EMBL" id="PRP90539.1"/>
    </source>
</evidence>
<dbReference type="RefSeq" id="WP_146156338.1">
    <property type="nucleotide sequence ID" value="NZ_PVNK01000278.1"/>
</dbReference>
<evidence type="ECO:0008006" key="5">
    <source>
        <dbReference type="Google" id="ProtNLM"/>
    </source>
</evidence>
<dbReference type="InterPro" id="IPR007368">
    <property type="entry name" value="DUF434"/>
</dbReference>
<dbReference type="Proteomes" id="UP000237968">
    <property type="component" value="Unassembled WGS sequence"/>
</dbReference>
<proteinExistence type="predicted"/>
<protein>
    <recommendedName>
        <fullName evidence="5">DUF434 domain-containing protein</fullName>
    </recommendedName>
</protein>
<dbReference type="PANTHER" id="PTHR42252:SF1">
    <property type="entry name" value="DUF434 DOMAIN-CONTAINING PROTEIN"/>
    <property type="match status" value="1"/>
</dbReference>
<dbReference type="Pfam" id="PF04256">
    <property type="entry name" value="DUF434"/>
    <property type="match status" value="1"/>
</dbReference>
<dbReference type="OrthoDB" id="5372493at2"/>
<comment type="caution">
    <text evidence="3">The sequence shown here is derived from an EMBL/GenBank/DDBJ whole genome shotgun (WGS) entry which is preliminary data.</text>
</comment>
<evidence type="ECO:0000259" key="1">
    <source>
        <dbReference type="Pfam" id="PF04256"/>
    </source>
</evidence>
<name>A0A2S9XCF3_9BACT</name>
<reference evidence="3 4" key="1">
    <citation type="submission" date="2018-03" db="EMBL/GenBank/DDBJ databases">
        <title>Draft Genome Sequences of the Obligatory Marine Myxobacteria Enhygromyxa salina SWB005.</title>
        <authorList>
            <person name="Poehlein A."/>
            <person name="Moghaddam J.A."/>
            <person name="Harms H."/>
            <person name="Alanjari M."/>
            <person name="Koenig G.M."/>
            <person name="Daniel R."/>
            <person name="Schaeberle T.F."/>
        </authorList>
    </citation>
    <scope>NUCLEOTIDE SEQUENCE [LARGE SCALE GENOMIC DNA]</scope>
    <source>
        <strain evidence="3 4">SWB005</strain>
    </source>
</reference>
<feature type="domain" description="DUF5616" evidence="2">
    <location>
        <begin position="82"/>
        <end position="217"/>
    </location>
</feature>
<evidence type="ECO:0000313" key="4">
    <source>
        <dbReference type="Proteomes" id="UP000237968"/>
    </source>
</evidence>
<sequence>MGRGPGPDDEALFCDAQLPALRAAVDELAWLLGRGYAETSALALVGDRHGLRARQRAAVRRCTCTDAALAHRRARRVDAAGVAGQALAIDGFNVLITIESALAGGVLLIGRDGSLRDMASVHGSYRRTAQTRAACEAIGDHIAALAPASVLWLLDSPVSNSGRLKVALAELAEDRGWDWGIELDHNPDRRLARFEGVSATADAWILDQARARYDLASAVVADRCPEAWVLDLGALASGLAGAGAPG</sequence>
<dbReference type="AlphaFoldDB" id="A0A2S9XCF3"/>
<keyword evidence="4" id="KW-1185">Reference proteome</keyword>